<dbReference type="InterPro" id="IPR004087">
    <property type="entry name" value="KH_dom"/>
</dbReference>
<dbReference type="PANTHER" id="PTHR10288">
    <property type="entry name" value="KH DOMAIN CONTAINING RNA BINDING PROTEIN"/>
    <property type="match status" value="1"/>
</dbReference>
<dbReference type="Proteomes" id="UP001152797">
    <property type="component" value="Unassembled WGS sequence"/>
</dbReference>
<evidence type="ECO:0000256" key="2">
    <source>
        <dbReference type="PROSITE-ProRule" id="PRU00117"/>
    </source>
</evidence>
<evidence type="ECO:0000313" key="6">
    <source>
        <dbReference type="Proteomes" id="UP001152797"/>
    </source>
</evidence>
<dbReference type="SUPFAM" id="SSF54791">
    <property type="entry name" value="Eukaryotic type KH-domain (KH-domain type I)"/>
    <property type="match status" value="3"/>
</dbReference>
<reference evidence="4" key="1">
    <citation type="submission" date="2022-10" db="EMBL/GenBank/DDBJ databases">
        <authorList>
            <person name="Chen Y."/>
            <person name="Dougan E. K."/>
            <person name="Chan C."/>
            <person name="Rhodes N."/>
            <person name="Thang M."/>
        </authorList>
    </citation>
    <scope>NUCLEOTIDE SEQUENCE</scope>
</reference>
<dbReference type="InterPro" id="IPR004088">
    <property type="entry name" value="KH_dom_type_1"/>
</dbReference>
<accession>A0A9P1G113</accession>
<dbReference type="OrthoDB" id="441329at2759"/>
<keyword evidence="6" id="KW-1185">Reference proteome</keyword>
<name>A0A9P1G113_9DINO</name>
<dbReference type="EMBL" id="CAMXCT020002083">
    <property type="protein sequence ID" value="CAL1148886.1"/>
    <property type="molecule type" value="Genomic_DNA"/>
</dbReference>
<dbReference type="AlphaFoldDB" id="A0A9P1G113"/>
<organism evidence="4">
    <name type="scientific">Cladocopium goreaui</name>
    <dbReference type="NCBI Taxonomy" id="2562237"/>
    <lineage>
        <taxon>Eukaryota</taxon>
        <taxon>Sar</taxon>
        <taxon>Alveolata</taxon>
        <taxon>Dinophyceae</taxon>
        <taxon>Suessiales</taxon>
        <taxon>Symbiodiniaceae</taxon>
        <taxon>Cladocopium</taxon>
    </lineage>
</organism>
<gene>
    <name evidence="4" type="ORF">C1SCF055_LOCUS22063</name>
</gene>
<dbReference type="InterPro" id="IPR036612">
    <property type="entry name" value="KH_dom_type_1_sf"/>
</dbReference>
<keyword evidence="2" id="KW-0694">RNA-binding</keyword>
<feature type="domain" description="K Homology" evidence="3">
    <location>
        <begin position="114"/>
        <end position="187"/>
    </location>
</feature>
<evidence type="ECO:0000259" key="3">
    <source>
        <dbReference type="SMART" id="SM00322"/>
    </source>
</evidence>
<reference evidence="5 6" key="2">
    <citation type="submission" date="2024-05" db="EMBL/GenBank/DDBJ databases">
        <authorList>
            <person name="Chen Y."/>
            <person name="Shah S."/>
            <person name="Dougan E. K."/>
            <person name="Thang M."/>
            <person name="Chan C."/>
        </authorList>
    </citation>
    <scope>NUCLEOTIDE SEQUENCE [LARGE SCALE GENOMIC DNA]</scope>
</reference>
<dbReference type="GO" id="GO:0003723">
    <property type="term" value="F:RNA binding"/>
    <property type="evidence" value="ECO:0007669"/>
    <property type="project" value="UniProtKB-UniRule"/>
</dbReference>
<keyword evidence="1" id="KW-0677">Repeat</keyword>
<dbReference type="PROSITE" id="PS50084">
    <property type="entry name" value="KH_TYPE_1"/>
    <property type="match status" value="3"/>
</dbReference>
<dbReference type="Pfam" id="PF00013">
    <property type="entry name" value="KH_1"/>
    <property type="match status" value="3"/>
</dbReference>
<dbReference type="EMBL" id="CAMXCT030002083">
    <property type="protein sequence ID" value="CAL4782823.1"/>
    <property type="molecule type" value="Genomic_DNA"/>
</dbReference>
<evidence type="ECO:0000256" key="1">
    <source>
        <dbReference type="ARBA" id="ARBA00022737"/>
    </source>
</evidence>
<dbReference type="EMBL" id="CAMXCT010002083">
    <property type="protein sequence ID" value="CAI3995511.1"/>
    <property type="molecule type" value="Genomic_DNA"/>
</dbReference>
<dbReference type="SMART" id="SM00322">
    <property type="entry name" value="KH"/>
    <property type="match status" value="3"/>
</dbReference>
<sequence length="387" mass="39618">MKRSFDAAVGGLAGGPPKAPRTVGMAIKMLVDPKEAGTLIGKGGATQKQIAESTGCRLHLSGFGELYPGTQLQEVCIKADSTEMVSHGVMSVLTKLAEESGGKVNGGEWEVEDGGARVHFIVPTQSARAIIGKGGENVKALREASGMQVHVEDMVLGERDTAEQVVSLAGPTSQIQLALPMILEKVEELSGQPWFANWAFSCLAAKGGGKGKGGMANMGGMGMSPMNGGKGDGKSKGKGAMGMSMAGMGGMGGMGGMDYGKGGKGKGQDGYGAATQSNIDMLSNAVSQLPPSLASDRSQALQFNCQAEFVSALIGKAGQGTKQIAIMTDTKIMIREIEGNTTEKAVVVKGNAINVASAYLHLASRLSQIMATATPDAGAPSLAMAYS</sequence>
<feature type="domain" description="K Homology" evidence="3">
    <location>
        <begin position="297"/>
        <end position="367"/>
    </location>
</feature>
<feature type="domain" description="K Homology" evidence="3">
    <location>
        <begin position="23"/>
        <end position="97"/>
    </location>
</feature>
<proteinExistence type="predicted"/>
<comment type="caution">
    <text evidence="4">The sequence shown here is derived from an EMBL/GenBank/DDBJ whole genome shotgun (WGS) entry which is preliminary data.</text>
</comment>
<dbReference type="Gene3D" id="3.30.1370.10">
    <property type="entry name" value="K Homology domain, type 1"/>
    <property type="match status" value="3"/>
</dbReference>
<protein>
    <submittedName>
        <fullName evidence="5">RNA-binding protein Nova-1</fullName>
    </submittedName>
</protein>
<evidence type="ECO:0000313" key="4">
    <source>
        <dbReference type="EMBL" id="CAI3995511.1"/>
    </source>
</evidence>
<evidence type="ECO:0000313" key="5">
    <source>
        <dbReference type="EMBL" id="CAL4782823.1"/>
    </source>
</evidence>